<accession>A0A367WPE6</accession>
<evidence type="ECO:0000313" key="2">
    <source>
        <dbReference type="Proteomes" id="UP000252255"/>
    </source>
</evidence>
<reference evidence="1 2" key="1">
    <citation type="submission" date="2014-07" db="EMBL/GenBank/DDBJ databases">
        <title>Draft genome sequence of Thalassospira profundimaris PR54-5.</title>
        <authorList>
            <person name="Lai Q."/>
            <person name="Shao Z."/>
        </authorList>
    </citation>
    <scope>NUCLEOTIDE SEQUENCE [LARGE SCALE GENOMIC DNA]</scope>
    <source>
        <strain evidence="1 2">PR54-5</strain>
    </source>
</reference>
<proteinExistence type="predicted"/>
<protein>
    <submittedName>
        <fullName evidence="1">Uncharacterized protein</fullName>
    </submittedName>
</protein>
<sequence>MRQCYSKYVGELRFVVALDESYASLERGFAPVGRWETLPTETGGWRRDKTGSSKLFSIIGFDHRALIPVLEWWQAPNWTMAAQRSVTEHRHREYRFVAAFEGNVPEGSILGYFAPGSFGDLTALTDQANLRAVR</sequence>
<gene>
    <name evidence="1" type="ORF">TH30_19745</name>
</gene>
<dbReference type="Proteomes" id="UP000252255">
    <property type="component" value="Unassembled WGS sequence"/>
</dbReference>
<name>A0A367WPE6_9PROT</name>
<dbReference type="AlphaFoldDB" id="A0A367WPE6"/>
<comment type="caution">
    <text evidence="1">The sequence shown here is derived from an EMBL/GenBank/DDBJ whole genome shotgun (WGS) entry which is preliminary data.</text>
</comment>
<dbReference type="EMBL" id="JPWI01000015">
    <property type="protein sequence ID" value="RCK43248.1"/>
    <property type="molecule type" value="Genomic_DNA"/>
</dbReference>
<evidence type="ECO:0000313" key="1">
    <source>
        <dbReference type="EMBL" id="RCK43248.1"/>
    </source>
</evidence>
<organism evidence="1 2">
    <name type="scientific">Thalassospira profundimaris</name>
    <dbReference type="NCBI Taxonomy" id="502049"/>
    <lineage>
        <taxon>Bacteria</taxon>
        <taxon>Pseudomonadati</taxon>
        <taxon>Pseudomonadota</taxon>
        <taxon>Alphaproteobacteria</taxon>
        <taxon>Rhodospirillales</taxon>
        <taxon>Thalassospiraceae</taxon>
        <taxon>Thalassospira</taxon>
    </lineage>
</organism>